<feature type="compositionally biased region" description="Low complexity" evidence="1">
    <location>
        <begin position="50"/>
        <end position="73"/>
    </location>
</feature>
<dbReference type="SMART" id="SM01155">
    <property type="entry name" value="DUF1713"/>
    <property type="match status" value="1"/>
</dbReference>
<accession>A0A167EQM7</accession>
<evidence type="ECO:0000313" key="3">
    <source>
        <dbReference type="EMBL" id="ANB14354.1"/>
    </source>
</evidence>
<evidence type="ECO:0000259" key="2">
    <source>
        <dbReference type="SMART" id="SM01155"/>
    </source>
</evidence>
<name>A0A167EQM7_9ASCO</name>
<evidence type="ECO:0000313" key="4">
    <source>
        <dbReference type="Proteomes" id="UP000189580"/>
    </source>
</evidence>
<reference evidence="3 4" key="1">
    <citation type="submission" date="2016-02" db="EMBL/GenBank/DDBJ databases">
        <title>Complete genome sequence and transcriptome regulation of the pentose utilising yeast Sugiyamaella lignohabitans.</title>
        <authorList>
            <person name="Bellasio M."/>
            <person name="Peymann A."/>
            <person name="Valli M."/>
            <person name="Sipitzky M."/>
            <person name="Graf A."/>
            <person name="Sauer M."/>
            <person name="Marx H."/>
            <person name="Mattanovich D."/>
        </authorList>
    </citation>
    <scope>NUCLEOTIDE SEQUENCE [LARGE SCALE GENOMIC DNA]</scope>
    <source>
        <strain evidence="3 4">CBS 10342</strain>
    </source>
</reference>
<dbReference type="KEGG" id="slb:AWJ20_5324"/>
<evidence type="ECO:0000256" key="1">
    <source>
        <dbReference type="SAM" id="MobiDB-lite"/>
    </source>
</evidence>
<gene>
    <name evidence="3" type="primary">cox24</name>
    <name evidence="3" type="ORF">AWJ20_5324</name>
</gene>
<dbReference type="RefSeq" id="XP_018736831.1">
    <property type="nucleotide sequence ID" value="XM_018882457.1"/>
</dbReference>
<dbReference type="EMBL" id="CP014502">
    <property type="protein sequence ID" value="ANB14354.1"/>
    <property type="molecule type" value="Genomic_DNA"/>
</dbReference>
<keyword evidence="4" id="KW-1185">Reference proteome</keyword>
<dbReference type="CDD" id="cd23699">
    <property type="entry name" value="At5g63150_CTD"/>
    <property type="match status" value="1"/>
</dbReference>
<dbReference type="Pfam" id="PF08213">
    <property type="entry name" value="COX24_C"/>
    <property type="match status" value="1"/>
</dbReference>
<dbReference type="OrthoDB" id="5540090at2759"/>
<dbReference type="GeneID" id="30037553"/>
<protein>
    <submittedName>
        <fullName evidence="3">Mitochondrial mRNA processing protein Cox24 (Predicted)</fullName>
    </submittedName>
</protein>
<dbReference type="InterPro" id="IPR013177">
    <property type="entry name" value="Ribosomal_mS38_C"/>
</dbReference>
<feature type="domain" description="Ribosomal protein mS38 C-terminal" evidence="2">
    <location>
        <begin position="309"/>
        <end position="342"/>
    </location>
</feature>
<feature type="region of interest" description="Disordered" evidence="1">
    <location>
        <begin position="41"/>
        <end position="97"/>
    </location>
</feature>
<dbReference type="Proteomes" id="UP000189580">
    <property type="component" value="Chromosome d"/>
</dbReference>
<sequence>MLSRFVRPTGSALRAASSLACPVSANAFHVLSSASGDAVLTCNKPKRRSNSSSSKALGKKNGSDNSGSSTNSKDSAKATDSESASDLSSTSSSSFPFSNLSEKQFQQWADEIRESELPVQAFFARHRPLLVMDTADVNASRQFADESRYVPVWSPRTNLFEVQQSNGGHYGENSGVSGVSSLIPMKVAKQLGPFNIEHVDDPLTRSLSGMTLNSQGMPNNKRNNTPNMVTGCTVLNLKDGDKHSPETTTVIFARTTNDESPLQTVISFLNNNAPESYATTEISSSSLANFGLTGGMLDITDADVTTDISATSVKRKRKLKMNRHKYKKRIKAQRSLKKRLGK</sequence>
<dbReference type="AlphaFoldDB" id="A0A167EQM7"/>
<organism evidence="3 4">
    <name type="scientific">Sugiyamaella lignohabitans</name>
    <dbReference type="NCBI Taxonomy" id="796027"/>
    <lineage>
        <taxon>Eukaryota</taxon>
        <taxon>Fungi</taxon>
        <taxon>Dikarya</taxon>
        <taxon>Ascomycota</taxon>
        <taxon>Saccharomycotina</taxon>
        <taxon>Dipodascomycetes</taxon>
        <taxon>Dipodascales</taxon>
        <taxon>Trichomonascaceae</taxon>
        <taxon>Sugiyamaella</taxon>
    </lineage>
</organism>
<proteinExistence type="predicted"/>
<feature type="compositionally biased region" description="Low complexity" evidence="1">
    <location>
        <begin position="81"/>
        <end position="97"/>
    </location>
</feature>